<dbReference type="GO" id="GO:0005524">
    <property type="term" value="F:ATP binding"/>
    <property type="evidence" value="ECO:0007669"/>
    <property type="project" value="UniProtKB-KW"/>
</dbReference>
<dbReference type="GO" id="GO:0140662">
    <property type="term" value="F:ATP-dependent protein folding chaperone"/>
    <property type="evidence" value="ECO:0007669"/>
    <property type="project" value="InterPro"/>
</dbReference>
<dbReference type="OrthoDB" id="9802640at2"/>
<keyword evidence="7" id="KW-1185">Reference proteome</keyword>
<proteinExistence type="inferred from homology"/>
<feature type="binding site" evidence="5">
    <location>
        <position position="34"/>
    </location>
    <ligand>
        <name>ATP</name>
        <dbReference type="ChEBI" id="CHEBI:30616"/>
    </ligand>
</feature>
<dbReference type="Proteomes" id="UP000002220">
    <property type="component" value="Chromosome"/>
</dbReference>
<evidence type="ECO:0000313" key="6">
    <source>
        <dbReference type="EMBL" id="ADG67609.1"/>
    </source>
</evidence>
<dbReference type="Pfam" id="PF13589">
    <property type="entry name" value="HATPase_c_3"/>
    <property type="match status" value="1"/>
</dbReference>
<dbReference type="GO" id="GO:0016887">
    <property type="term" value="F:ATP hydrolysis activity"/>
    <property type="evidence" value="ECO:0007669"/>
    <property type="project" value="InterPro"/>
</dbReference>
<dbReference type="NCBIfam" id="NF010683">
    <property type="entry name" value="PRK14083.1"/>
    <property type="match status" value="1"/>
</dbReference>
<dbReference type="eggNOG" id="COG0326">
    <property type="taxonomic scope" value="Bacteria"/>
</dbReference>
<dbReference type="KEGG" id="plm:Plim_1779"/>
<keyword evidence="2 5" id="KW-0547">Nucleotide-binding</keyword>
<evidence type="ECO:0000256" key="4">
    <source>
        <dbReference type="ARBA" id="ARBA00023186"/>
    </source>
</evidence>
<dbReference type="SUPFAM" id="SSF55874">
    <property type="entry name" value="ATPase domain of HSP90 chaperone/DNA topoisomerase II/histidine kinase"/>
    <property type="match status" value="1"/>
</dbReference>
<evidence type="ECO:0000256" key="3">
    <source>
        <dbReference type="ARBA" id="ARBA00022840"/>
    </source>
</evidence>
<comment type="similarity">
    <text evidence="1">Belongs to the heat shock protein 90 family.</text>
</comment>
<dbReference type="InterPro" id="IPR020568">
    <property type="entry name" value="Ribosomal_Su5_D2-typ_SF"/>
</dbReference>
<dbReference type="GO" id="GO:0051082">
    <property type="term" value="F:unfolded protein binding"/>
    <property type="evidence" value="ECO:0007669"/>
    <property type="project" value="InterPro"/>
</dbReference>
<protein>
    <submittedName>
        <fullName evidence="6">ATP-binding region ATPase domain protein</fullName>
    </submittedName>
</protein>
<dbReference type="Gene3D" id="3.30.230.80">
    <property type="match status" value="1"/>
</dbReference>
<reference evidence="6 7" key="1">
    <citation type="journal article" date="2010" name="Stand. Genomic Sci.">
        <title>Complete genome sequence of Planctomyces limnophilus type strain (Mu 290).</title>
        <authorList>
            <person name="Labutti K."/>
            <person name="Sikorski J."/>
            <person name="Schneider S."/>
            <person name="Nolan M."/>
            <person name="Lucas S."/>
            <person name="Glavina Del Rio T."/>
            <person name="Tice H."/>
            <person name="Cheng J.F."/>
            <person name="Goodwin L."/>
            <person name="Pitluck S."/>
            <person name="Liolios K."/>
            <person name="Ivanova N."/>
            <person name="Mavromatis K."/>
            <person name="Mikhailova N."/>
            <person name="Pati A."/>
            <person name="Chen A."/>
            <person name="Palaniappan K."/>
            <person name="Land M."/>
            <person name="Hauser L."/>
            <person name="Chang Y.J."/>
            <person name="Jeffries C.D."/>
            <person name="Tindall B.J."/>
            <person name="Rohde M."/>
            <person name="Goker M."/>
            <person name="Woyke T."/>
            <person name="Bristow J."/>
            <person name="Eisen J.A."/>
            <person name="Markowitz V."/>
            <person name="Hugenholtz P."/>
            <person name="Kyrpides N.C."/>
            <person name="Klenk H.P."/>
            <person name="Lapidus A."/>
        </authorList>
    </citation>
    <scope>NUCLEOTIDE SEQUENCE [LARGE SCALE GENOMIC DNA]</scope>
    <source>
        <strain evidence="7">ATCC 43296 / DSM 3776 / IFAM 1008 / 290</strain>
    </source>
</reference>
<evidence type="ECO:0000256" key="1">
    <source>
        <dbReference type="ARBA" id="ARBA00008239"/>
    </source>
</evidence>
<feature type="binding site" evidence="5">
    <location>
        <position position="168"/>
    </location>
    <ligand>
        <name>ATP</name>
        <dbReference type="ChEBI" id="CHEBI:30616"/>
    </ligand>
</feature>
<dbReference type="Gene3D" id="3.30.565.10">
    <property type="entry name" value="Histidine kinase-like ATPase, C-terminal domain"/>
    <property type="match status" value="1"/>
</dbReference>
<feature type="binding site" evidence="5">
    <location>
        <position position="38"/>
    </location>
    <ligand>
        <name>ATP</name>
        <dbReference type="ChEBI" id="CHEBI:30616"/>
    </ligand>
</feature>
<dbReference type="STRING" id="521674.Plim_1779"/>
<dbReference type="PRINTS" id="PR00775">
    <property type="entry name" value="HEATSHOCK90"/>
</dbReference>
<feature type="binding site" evidence="5">
    <location>
        <position position="75"/>
    </location>
    <ligand>
        <name>ATP</name>
        <dbReference type="ChEBI" id="CHEBI:30616"/>
    </ligand>
</feature>
<name>D5SXP2_PLAL2</name>
<organism evidence="6 7">
    <name type="scientific">Planctopirus limnophila (strain ATCC 43296 / DSM 3776 / IFAM 1008 / Mu 290)</name>
    <name type="common">Planctomyces limnophilus</name>
    <dbReference type="NCBI Taxonomy" id="521674"/>
    <lineage>
        <taxon>Bacteria</taxon>
        <taxon>Pseudomonadati</taxon>
        <taxon>Planctomycetota</taxon>
        <taxon>Planctomycetia</taxon>
        <taxon>Planctomycetales</taxon>
        <taxon>Planctomycetaceae</taxon>
        <taxon>Planctopirus</taxon>
    </lineage>
</organism>
<dbReference type="SUPFAM" id="SSF54211">
    <property type="entry name" value="Ribosomal protein S5 domain 2-like"/>
    <property type="match status" value="1"/>
</dbReference>
<dbReference type="EMBL" id="CP001744">
    <property type="protein sequence ID" value="ADG67609.1"/>
    <property type="molecule type" value="Genomic_DNA"/>
</dbReference>
<dbReference type="InterPro" id="IPR020575">
    <property type="entry name" value="Hsp90_N"/>
</dbReference>
<evidence type="ECO:0000313" key="7">
    <source>
        <dbReference type="Proteomes" id="UP000002220"/>
    </source>
</evidence>
<keyword evidence="3 5" id="KW-0067">ATP-binding</keyword>
<accession>D5SXP2</accession>
<gene>
    <name evidence="6" type="ordered locus">Plim_1779</name>
</gene>
<dbReference type="InterPro" id="IPR001404">
    <property type="entry name" value="Hsp90_fam"/>
</dbReference>
<dbReference type="PANTHER" id="PTHR11528">
    <property type="entry name" value="HEAT SHOCK PROTEIN 90 FAMILY MEMBER"/>
    <property type="match status" value="1"/>
</dbReference>
<dbReference type="RefSeq" id="WP_013110040.1">
    <property type="nucleotide sequence ID" value="NC_014148.1"/>
</dbReference>
<dbReference type="PIRSF" id="PIRSF002583">
    <property type="entry name" value="Hsp90"/>
    <property type="match status" value="1"/>
</dbReference>
<evidence type="ECO:0000256" key="5">
    <source>
        <dbReference type="PIRSR" id="PIRSR002583-1"/>
    </source>
</evidence>
<dbReference type="InterPro" id="IPR036890">
    <property type="entry name" value="HATPase_C_sf"/>
</dbReference>
<keyword evidence="4" id="KW-0143">Chaperone</keyword>
<dbReference type="AlphaFoldDB" id="D5SXP2"/>
<sequence length="613" mass="69366">MSSPANSRFQVDLRGMIELLSEHLYSSPSVFVRELLQNSVDAISARRLIDSTHTGSIEIELTGEGTNSPTIVITDTGIGLNLEEIEQFLATIGGSSKRATVDRPADFLGQFGIGLLACFLVTDEIVVITRSAKPASDQNQSTTGLEWRGKADGTYTVRQLSTEIMPGTQVFLKPKASAISFYRRDKLEGLLRNFGDFLYPPIHFLCGTTFQLINRDFPWNSSGEFHSRTDLLAFGKTLFDVEFIDAIPIRSESGKASGVAYLLPNEVSAGVRQQHRVYLKGMLVSDKIDNILPEWAFFARCVINAEELRPTASREMFYTNDIYDQTRNELGESIRQYLIRMKRLDPLRLQELVHIHSLAIRSLCTHDDECLNLFADLLPFETTLGVMTLGDFIKENQLVRYVPSIDQFRQLAPVTTAEGIHLLNAGHIYDEQILLRCAQLRSDIQIEAFDSGQLADRLESLTFKEREDSFELAKIADLVLREYQCESEIVKFHPMELPSLYIQGTNSELLRLVDQGSESQDPLFSSILGNFARSVESGYARLQLNYRNPLIQRIAKLSNRQGQTYCIEMLFVQALLMARVPLRQKETRLLNRSLLGMIEWSLDERKGDECESF</sequence>
<dbReference type="HOGENOM" id="CLU_028672_0_0_0"/>
<evidence type="ECO:0000256" key="2">
    <source>
        <dbReference type="ARBA" id="ARBA00022741"/>
    </source>
</evidence>